<dbReference type="Gene3D" id="2.20.180.10">
    <property type="entry name" value="putative fmn-dependent nitroreductase like domains"/>
    <property type="match status" value="1"/>
</dbReference>
<dbReference type="GO" id="GO:0016491">
    <property type="term" value="F:oxidoreductase activity"/>
    <property type="evidence" value="ECO:0007669"/>
    <property type="project" value="UniProtKB-KW"/>
</dbReference>
<dbReference type="OrthoDB" id="9804207at2"/>
<dbReference type="Proteomes" id="UP000219215">
    <property type="component" value="Chromosome DPRO"/>
</dbReference>
<dbReference type="CDD" id="cd02062">
    <property type="entry name" value="Nitro_FMN_reductase"/>
    <property type="match status" value="1"/>
</dbReference>
<evidence type="ECO:0000256" key="1">
    <source>
        <dbReference type="ARBA" id="ARBA00007118"/>
    </source>
</evidence>
<evidence type="ECO:0000259" key="3">
    <source>
        <dbReference type="Pfam" id="PF00881"/>
    </source>
</evidence>
<dbReference type="PANTHER" id="PTHR43673:SF10">
    <property type="entry name" value="NADH DEHYDROGENASE_NAD(P)H NITROREDUCTASE XCC3605-RELATED"/>
    <property type="match status" value="1"/>
</dbReference>
<dbReference type="Pfam" id="PF00881">
    <property type="entry name" value="Nitroreductase"/>
    <property type="match status" value="1"/>
</dbReference>
<accession>A0A2C8F5W3</accession>
<dbReference type="KEGG" id="pprf:DPRO_0893"/>
<organism evidence="4 5">
    <name type="scientific">Pseudodesulfovibrio profundus</name>
    <dbReference type="NCBI Taxonomy" id="57320"/>
    <lineage>
        <taxon>Bacteria</taxon>
        <taxon>Pseudomonadati</taxon>
        <taxon>Thermodesulfobacteriota</taxon>
        <taxon>Desulfovibrionia</taxon>
        <taxon>Desulfovibrionales</taxon>
        <taxon>Desulfovibrionaceae</taxon>
    </lineage>
</organism>
<dbReference type="AlphaFoldDB" id="A0A2C8F5W3"/>
<evidence type="ECO:0000313" key="4">
    <source>
        <dbReference type="EMBL" id="SOB57784.1"/>
    </source>
</evidence>
<dbReference type="InterPro" id="IPR023312">
    <property type="entry name" value="Put_nitroreductase_C_bac"/>
</dbReference>
<protein>
    <submittedName>
        <fullName evidence="4">Nitroreductase</fullName>
    </submittedName>
</protein>
<keyword evidence="2" id="KW-0560">Oxidoreductase</keyword>
<evidence type="ECO:0000313" key="5">
    <source>
        <dbReference type="Proteomes" id="UP000219215"/>
    </source>
</evidence>
<dbReference type="SUPFAM" id="SSF55469">
    <property type="entry name" value="FMN-dependent nitroreductase-like"/>
    <property type="match status" value="1"/>
</dbReference>
<proteinExistence type="inferred from homology"/>
<reference evidence="5" key="1">
    <citation type="submission" date="2017-09" db="EMBL/GenBank/DDBJ databases">
        <authorList>
            <person name="Regsiter A."/>
            <person name="William W."/>
        </authorList>
    </citation>
    <scope>NUCLEOTIDE SEQUENCE [LARGE SCALE GENOMIC DNA]</scope>
    <source>
        <strain evidence="5">500-1</strain>
    </source>
</reference>
<dbReference type="EMBL" id="LT907975">
    <property type="protein sequence ID" value="SOB57784.1"/>
    <property type="molecule type" value="Genomic_DNA"/>
</dbReference>
<feature type="domain" description="Nitroreductase" evidence="3">
    <location>
        <begin position="10"/>
        <end position="150"/>
    </location>
</feature>
<dbReference type="InterPro" id="IPR029479">
    <property type="entry name" value="Nitroreductase"/>
</dbReference>
<keyword evidence="5" id="KW-1185">Reference proteome</keyword>
<evidence type="ECO:0000256" key="2">
    <source>
        <dbReference type="ARBA" id="ARBA00023002"/>
    </source>
</evidence>
<dbReference type="Gene3D" id="3.40.109.10">
    <property type="entry name" value="NADH Oxidase"/>
    <property type="match status" value="1"/>
</dbReference>
<dbReference type="PANTHER" id="PTHR43673">
    <property type="entry name" value="NAD(P)H NITROREDUCTASE YDGI-RELATED"/>
    <property type="match status" value="1"/>
</dbReference>
<comment type="similarity">
    <text evidence="1">Belongs to the nitroreductase family.</text>
</comment>
<sequence length="195" mass="21728">MKFKELVAANRSRRKFDQARPVDVGTLVELVDLARLAPSGMNKQPLKYIVTADQSQCEDIFPLLGWAGYLKEWQGPDPGERPTGYIIILLDKTIADKAFSDHGIAAQTMMLGAVEKGLGGCMIGTIKRRKLAELLKLDEQYEILLVLALGVPNEKVVIEPLSTDNNIEYWRDADNIHHVPKRGMSEVVLAQYPKG</sequence>
<gene>
    <name evidence="4" type="ORF">DPRO_0893</name>
</gene>
<name>A0A2C8F5W3_9BACT</name>
<dbReference type="RefSeq" id="WP_097010978.1">
    <property type="nucleotide sequence ID" value="NZ_LT907975.1"/>
</dbReference>
<dbReference type="InterPro" id="IPR000415">
    <property type="entry name" value="Nitroreductase-like"/>
</dbReference>